<comment type="caution">
    <text evidence="1">The sequence shown here is derived from an EMBL/GenBank/DDBJ whole genome shotgun (WGS) entry which is preliminary data.</text>
</comment>
<dbReference type="OrthoDB" id="881402at2"/>
<gene>
    <name evidence="1" type="ORF">FDY95_18630</name>
</gene>
<organism evidence="1 2">
    <name type="scientific">Hymenobacter jeollabukensis</name>
    <dbReference type="NCBI Taxonomy" id="2025313"/>
    <lineage>
        <taxon>Bacteria</taxon>
        <taxon>Pseudomonadati</taxon>
        <taxon>Bacteroidota</taxon>
        <taxon>Cytophagia</taxon>
        <taxon>Cytophagales</taxon>
        <taxon>Hymenobacteraceae</taxon>
        <taxon>Hymenobacter</taxon>
    </lineage>
</organism>
<accession>A0A5R8WMB8</accession>
<dbReference type="RefSeq" id="WP_138080037.1">
    <property type="nucleotide sequence ID" value="NZ_VAJM01000010.1"/>
</dbReference>
<evidence type="ECO:0000313" key="2">
    <source>
        <dbReference type="Proteomes" id="UP000305517"/>
    </source>
</evidence>
<sequence>MPITRNSDQRSKTLEEFYEDFAANKGSTYAADYVAGGRDMLAFVAMINRTFGKTQLWGLTSLARLVIQAEDDWKSPWYIIVAASAMPGQYLFEYRLPPERAPWPGATVNGEAKSLNEAERYLLIAMRECEGWADNQELQQLLTKSSLL</sequence>
<evidence type="ECO:0000313" key="1">
    <source>
        <dbReference type="EMBL" id="TLM90037.1"/>
    </source>
</evidence>
<proteinExistence type="predicted"/>
<dbReference type="AlphaFoldDB" id="A0A5R8WMB8"/>
<dbReference type="EMBL" id="VAJM01000010">
    <property type="protein sequence ID" value="TLM90037.1"/>
    <property type="molecule type" value="Genomic_DNA"/>
</dbReference>
<keyword evidence="2" id="KW-1185">Reference proteome</keyword>
<protein>
    <submittedName>
        <fullName evidence="1">Uncharacterized protein</fullName>
    </submittedName>
</protein>
<dbReference type="Proteomes" id="UP000305517">
    <property type="component" value="Unassembled WGS sequence"/>
</dbReference>
<name>A0A5R8WMB8_9BACT</name>
<reference evidence="1 2" key="1">
    <citation type="submission" date="2019-05" db="EMBL/GenBank/DDBJ databases">
        <title>Hymenobacter edaphi sp. nov., isolated from abandoned arsenic-contaminated farmland soil.</title>
        <authorList>
            <person name="Nie L."/>
        </authorList>
    </citation>
    <scope>NUCLEOTIDE SEQUENCE [LARGE SCALE GENOMIC DNA]</scope>
    <source>
        <strain evidence="1 2">1-3-3-8</strain>
    </source>
</reference>